<dbReference type="EMBL" id="JAINUG010000184">
    <property type="protein sequence ID" value="KAJ8389289.1"/>
    <property type="molecule type" value="Genomic_DNA"/>
</dbReference>
<dbReference type="InterPro" id="IPR043502">
    <property type="entry name" value="DNA/RNA_pol_sf"/>
</dbReference>
<proteinExistence type="predicted"/>
<reference evidence="1" key="1">
    <citation type="journal article" date="2023" name="Science">
        <title>Genome structures resolve the early diversification of teleost fishes.</title>
        <authorList>
            <person name="Parey E."/>
            <person name="Louis A."/>
            <person name="Montfort J."/>
            <person name="Bouchez O."/>
            <person name="Roques C."/>
            <person name="Iampietro C."/>
            <person name="Lluch J."/>
            <person name="Castinel A."/>
            <person name="Donnadieu C."/>
            <person name="Desvignes T."/>
            <person name="Floi Bucao C."/>
            <person name="Jouanno E."/>
            <person name="Wen M."/>
            <person name="Mejri S."/>
            <person name="Dirks R."/>
            <person name="Jansen H."/>
            <person name="Henkel C."/>
            <person name="Chen W.J."/>
            <person name="Zahm M."/>
            <person name="Cabau C."/>
            <person name="Klopp C."/>
            <person name="Thompson A.W."/>
            <person name="Robinson-Rechavi M."/>
            <person name="Braasch I."/>
            <person name="Lecointre G."/>
            <person name="Bobe J."/>
            <person name="Postlethwait J.H."/>
            <person name="Berthelot C."/>
            <person name="Roest Crollius H."/>
            <person name="Guiguen Y."/>
        </authorList>
    </citation>
    <scope>NUCLEOTIDE SEQUENCE</scope>
    <source>
        <strain evidence="1">NC1722</strain>
    </source>
</reference>
<sequence length="109" mass="11986">MGYVQDFATIARPLHRLTDCGQPYVWDDPCAQAFNILQTALITAPEAQAQLAPTVATLRTIDGEAGCLLLSPVQVQEEQERDAVLTQVRSWLAAGKWPEWAVVGPWPRG</sequence>
<keyword evidence="2" id="KW-1185">Reference proteome</keyword>
<dbReference type="SUPFAM" id="SSF56672">
    <property type="entry name" value="DNA/RNA polymerases"/>
    <property type="match status" value="1"/>
</dbReference>
<gene>
    <name evidence="1" type="ORF">AAFF_G00121540</name>
</gene>
<organism evidence="1 2">
    <name type="scientific">Aldrovandia affinis</name>
    <dbReference type="NCBI Taxonomy" id="143900"/>
    <lineage>
        <taxon>Eukaryota</taxon>
        <taxon>Metazoa</taxon>
        <taxon>Chordata</taxon>
        <taxon>Craniata</taxon>
        <taxon>Vertebrata</taxon>
        <taxon>Euteleostomi</taxon>
        <taxon>Actinopterygii</taxon>
        <taxon>Neopterygii</taxon>
        <taxon>Teleostei</taxon>
        <taxon>Notacanthiformes</taxon>
        <taxon>Halosauridae</taxon>
        <taxon>Aldrovandia</taxon>
    </lineage>
</organism>
<protein>
    <submittedName>
        <fullName evidence="1">Uncharacterized protein</fullName>
    </submittedName>
</protein>
<dbReference type="InterPro" id="IPR043128">
    <property type="entry name" value="Rev_trsase/Diguanyl_cyclase"/>
</dbReference>
<evidence type="ECO:0000313" key="2">
    <source>
        <dbReference type="Proteomes" id="UP001221898"/>
    </source>
</evidence>
<comment type="caution">
    <text evidence="1">The sequence shown here is derived from an EMBL/GenBank/DDBJ whole genome shotgun (WGS) entry which is preliminary data.</text>
</comment>
<dbReference type="Proteomes" id="UP001221898">
    <property type="component" value="Unassembled WGS sequence"/>
</dbReference>
<name>A0AAD7RRZ5_9TELE</name>
<dbReference type="Gene3D" id="3.30.70.270">
    <property type="match status" value="1"/>
</dbReference>
<accession>A0AAD7RRZ5</accession>
<evidence type="ECO:0000313" key="1">
    <source>
        <dbReference type="EMBL" id="KAJ8389289.1"/>
    </source>
</evidence>
<dbReference type="AlphaFoldDB" id="A0AAD7RRZ5"/>